<evidence type="ECO:0000259" key="2">
    <source>
        <dbReference type="PROSITE" id="PS00028"/>
    </source>
</evidence>
<organism evidence="3 4">
    <name type="scientific">Kitasatospora kifunensis</name>
    <name type="common">Streptomyces kifunensis</name>
    <dbReference type="NCBI Taxonomy" id="58351"/>
    <lineage>
        <taxon>Bacteria</taxon>
        <taxon>Bacillati</taxon>
        <taxon>Actinomycetota</taxon>
        <taxon>Actinomycetes</taxon>
        <taxon>Kitasatosporales</taxon>
        <taxon>Streptomycetaceae</taxon>
        <taxon>Kitasatospora</taxon>
    </lineage>
</organism>
<protein>
    <recommendedName>
        <fullName evidence="2">C2H2-type domain-containing protein</fullName>
    </recommendedName>
</protein>
<dbReference type="Proteomes" id="UP000540506">
    <property type="component" value="Unassembled WGS sequence"/>
</dbReference>
<dbReference type="EMBL" id="JACHJV010000001">
    <property type="protein sequence ID" value="MBB4923938.1"/>
    <property type="molecule type" value="Genomic_DNA"/>
</dbReference>
<dbReference type="AlphaFoldDB" id="A0A7W7VVI5"/>
<accession>A0A7W7VVI5</accession>
<comment type="caution">
    <text evidence="3">The sequence shown here is derived from an EMBL/GenBank/DDBJ whole genome shotgun (WGS) entry which is preliminary data.</text>
</comment>
<proteinExistence type="predicted"/>
<evidence type="ECO:0000313" key="3">
    <source>
        <dbReference type="EMBL" id="MBB4923938.1"/>
    </source>
</evidence>
<feature type="region of interest" description="Disordered" evidence="1">
    <location>
        <begin position="1"/>
        <end position="41"/>
    </location>
</feature>
<feature type="compositionally biased region" description="Low complexity" evidence="1">
    <location>
        <begin position="30"/>
        <end position="41"/>
    </location>
</feature>
<evidence type="ECO:0000256" key="1">
    <source>
        <dbReference type="SAM" id="MobiDB-lite"/>
    </source>
</evidence>
<keyword evidence="4" id="KW-1185">Reference proteome</keyword>
<name>A0A7W7VVI5_KITKI</name>
<sequence length="166" mass="17698">MSDTIGSPLGGTPLTGLKPAPDTPDHATPDRAAPSGAGGMAAAQHLGRLPRSGATVQEAYSFACLSCGYGWEQAYDIEHHQAEDGHTVVQYFANGVRVPSPLLQPSCPGCGGHTVRIMRPGRVATVESSRHYTPGYAAHAEPAAPPSEPKEPRYRQHWYQFWLPAA</sequence>
<dbReference type="PROSITE" id="PS00028">
    <property type="entry name" value="ZINC_FINGER_C2H2_1"/>
    <property type="match status" value="1"/>
</dbReference>
<dbReference type="InterPro" id="IPR013087">
    <property type="entry name" value="Znf_C2H2_type"/>
</dbReference>
<evidence type="ECO:0000313" key="4">
    <source>
        <dbReference type="Proteomes" id="UP000540506"/>
    </source>
</evidence>
<reference evidence="3 4" key="1">
    <citation type="submission" date="2020-08" db="EMBL/GenBank/DDBJ databases">
        <title>Sequencing the genomes of 1000 actinobacteria strains.</title>
        <authorList>
            <person name="Klenk H.-P."/>
        </authorList>
    </citation>
    <scope>NUCLEOTIDE SEQUENCE [LARGE SCALE GENOMIC DNA]</scope>
    <source>
        <strain evidence="3 4">DSM 41654</strain>
    </source>
</reference>
<feature type="domain" description="C2H2-type" evidence="2">
    <location>
        <begin position="64"/>
        <end position="86"/>
    </location>
</feature>
<dbReference type="RefSeq" id="WP_184935966.1">
    <property type="nucleotide sequence ID" value="NZ_JACHJV010000001.1"/>
</dbReference>
<gene>
    <name evidence="3" type="ORF">FHR34_002931</name>
</gene>
<feature type="compositionally biased region" description="Low complexity" evidence="1">
    <location>
        <begin position="1"/>
        <end position="20"/>
    </location>
</feature>